<dbReference type="AlphaFoldDB" id="A1ZUL1"/>
<organism evidence="1 2">
    <name type="scientific">Microscilla marina ATCC 23134</name>
    <dbReference type="NCBI Taxonomy" id="313606"/>
    <lineage>
        <taxon>Bacteria</taxon>
        <taxon>Pseudomonadati</taxon>
        <taxon>Bacteroidota</taxon>
        <taxon>Cytophagia</taxon>
        <taxon>Cytophagales</taxon>
        <taxon>Microscillaceae</taxon>
        <taxon>Microscilla</taxon>
    </lineage>
</organism>
<proteinExistence type="predicted"/>
<dbReference type="Proteomes" id="UP000004095">
    <property type="component" value="Unassembled WGS sequence"/>
</dbReference>
<evidence type="ECO:0000313" key="2">
    <source>
        <dbReference type="Proteomes" id="UP000004095"/>
    </source>
</evidence>
<keyword evidence="2" id="KW-1185">Reference proteome</keyword>
<dbReference type="RefSeq" id="WP_002701871.1">
    <property type="nucleotide sequence ID" value="NZ_AAWS01000041.1"/>
</dbReference>
<protein>
    <submittedName>
        <fullName evidence="1">Uncharacterized protein</fullName>
    </submittedName>
</protein>
<reference evidence="1 2" key="1">
    <citation type="submission" date="2007-01" db="EMBL/GenBank/DDBJ databases">
        <authorList>
            <person name="Haygood M."/>
            <person name="Podell S."/>
            <person name="Anderson C."/>
            <person name="Hopkinson B."/>
            <person name="Roe K."/>
            <person name="Barbeau K."/>
            <person name="Gaasterland T."/>
            <person name="Ferriera S."/>
            <person name="Johnson J."/>
            <person name="Kravitz S."/>
            <person name="Beeson K."/>
            <person name="Sutton G."/>
            <person name="Rogers Y.-H."/>
            <person name="Friedman R."/>
            <person name="Frazier M."/>
            <person name="Venter J.C."/>
        </authorList>
    </citation>
    <scope>NUCLEOTIDE SEQUENCE [LARGE SCALE GENOMIC DNA]</scope>
    <source>
        <strain evidence="1 2">ATCC 23134</strain>
    </source>
</reference>
<name>A1ZUL1_MICM2</name>
<accession>A1ZUL1</accession>
<gene>
    <name evidence="1" type="ORF">M23134_00851</name>
</gene>
<comment type="caution">
    <text evidence="1">The sequence shown here is derived from an EMBL/GenBank/DDBJ whole genome shotgun (WGS) entry which is preliminary data.</text>
</comment>
<evidence type="ECO:0000313" key="1">
    <source>
        <dbReference type="EMBL" id="EAY25897.1"/>
    </source>
</evidence>
<sequence length="329" mass="37097">MKYLIFMIGCLQMTTIQAQWRVISVSPASRCLVKGDGKILKKGDVISPQTKIIFQNLKGYVHIYRKGAAPFMLSPNKAKSTGGSELMALAHELVVPKKERLSTRGAEDALEVAETLLSFKMWLTGASADANTELVQGAKPVLFFGNKAHLYVAKKAFTEVGDFYLVYLLQGKKVVYPLVKEVDKEKMTLSFDRNILPPAKSLASSKSALFFLPKEKGAKPVKVARFRPMIIENIKGEQIEELKEVIQALKEAYGQAYKTQAFARYKRKLASNRDDVIIRQQVAQDAKRAIFEGIYTYLESVYEASPDRNSLKKWLKANFPKLFLPYKKK</sequence>
<dbReference type="EMBL" id="AAWS01000041">
    <property type="protein sequence ID" value="EAY25897.1"/>
    <property type="molecule type" value="Genomic_DNA"/>
</dbReference>